<keyword evidence="21" id="KW-1185">Reference proteome</keyword>
<evidence type="ECO:0000256" key="13">
    <source>
        <dbReference type="ARBA" id="ARBA00022989"/>
    </source>
</evidence>
<feature type="region of interest" description="Disordered" evidence="17">
    <location>
        <begin position="459"/>
        <end position="482"/>
    </location>
</feature>
<dbReference type="Pfam" id="PF00560">
    <property type="entry name" value="LRR_1"/>
    <property type="match status" value="3"/>
</dbReference>
<dbReference type="EMBL" id="JBBWWQ010000004">
    <property type="protein sequence ID" value="KAK8948604.1"/>
    <property type="molecule type" value="Genomic_DNA"/>
</dbReference>
<feature type="domain" description="Protein kinase" evidence="19">
    <location>
        <begin position="516"/>
        <end position="822"/>
    </location>
</feature>
<accession>A0AAP0GAR2</accession>
<dbReference type="GO" id="GO:0016020">
    <property type="term" value="C:membrane"/>
    <property type="evidence" value="ECO:0007669"/>
    <property type="project" value="UniProtKB-SubCell"/>
</dbReference>
<evidence type="ECO:0000256" key="9">
    <source>
        <dbReference type="ARBA" id="ARBA00022737"/>
    </source>
</evidence>
<dbReference type="Gene3D" id="3.80.10.10">
    <property type="entry name" value="Ribonuclease Inhibitor"/>
    <property type="match status" value="2"/>
</dbReference>
<evidence type="ECO:0000256" key="7">
    <source>
        <dbReference type="ARBA" id="ARBA00022692"/>
    </source>
</evidence>
<feature type="region of interest" description="Disordered" evidence="17">
    <location>
        <begin position="346"/>
        <end position="391"/>
    </location>
</feature>
<keyword evidence="6" id="KW-0808">Transferase</keyword>
<evidence type="ECO:0000256" key="15">
    <source>
        <dbReference type="ARBA" id="ARBA00047899"/>
    </source>
</evidence>
<protein>
    <recommendedName>
        <fullName evidence="2">non-specific serine/threonine protein kinase</fullName>
        <ecNumber evidence="2">2.7.11.1</ecNumber>
    </recommendedName>
</protein>
<dbReference type="InterPro" id="IPR011009">
    <property type="entry name" value="Kinase-like_dom_sf"/>
</dbReference>
<dbReference type="PROSITE" id="PS50011">
    <property type="entry name" value="PROTEIN_KINASE_DOM"/>
    <property type="match status" value="1"/>
</dbReference>
<dbReference type="Gene3D" id="1.10.510.10">
    <property type="entry name" value="Transferase(Phosphotransferase) domain 1"/>
    <property type="match status" value="1"/>
</dbReference>
<dbReference type="SUPFAM" id="SSF52058">
    <property type="entry name" value="L domain-like"/>
    <property type="match status" value="1"/>
</dbReference>
<dbReference type="PANTHER" id="PTHR48007">
    <property type="entry name" value="LEUCINE-RICH REPEAT RECEPTOR-LIKE PROTEIN KINASE PXC1"/>
    <property type="match status" value="1"/>
</dbReference>
<dbReference type="EC" id="2.7.11.1" evidence="2"/>
<evidence type="ECO:0000256" key="18">
    <source>
        <dbReference type="SAM" id="Phobius"/>
    </source>
</evidence>
<keyword evidence="3" id="KW-0723">Serine/threonine-protein kinase</keyword>
<dbReference type="AlphaFoldDB" id="A0AAP0GAR2"/>
<keyword evidence="4" id="KW-0597">Phosphoprotein</keyword>
<name>A0AAP0GAR2_9ASPA</name>
<keyword evidence="7 18" id="KW-0812">Transmembrane</keyword>
<evidence type="ECO:0000313" key="21">
    <source>
        <dbReference type="Proteomes" id="UP001418222"/>
    </source>
</evidence>
<feature type="transmembrane region" description="Helical" evidence="18">
    <location>
        <begin position="53"/>
        <end position="73"/>
    </location>
</feature>
<dbReference type="FunFam" id="3.80.10.10:FF:000722">
    <property type="entry name" value="Leucine-rich repeat receptor-like protein kinase"/>
    <property type="match status" value="1"/>
</dbReference>
<dbReference type="Pfam" id="PF00069">
    <property type="entry name" value="Pkinase"/>
    <property type="match status" value="1"/>
</dbReference>
<keyword evidence="8" id="KW-0732">Signal</keyword>
<sequence length="828" mass="89945">MVAGKGGTRNQQTKDHNIHQLPLLLSYHLLHDTARNARNDAYFRMSNSGSKTAHLTIPFLLLFLCLPSTFLGLSRDGVFLLSFKNSVLQDPLSVLADWNYEDDSPCLWNGVSCMDFPLLGGENSTSSNVSRVVSLVLTGAQLLGSIPGELGLVEHLRDLDLSGNFLNGTLPLMLFNSSELRTLSLANNEISGELSELMGELQCLQVLNLSDNALIGNVPKNLTLLPNLTTVILSNNYLSGQLTGGGFKKLETLDLGSNLVNGTLPPDLTGRNLHYLNLSYNRLAGVISPKLLGSMISAANVTLDLSFNNFSGEIPPSAAFLTQKETAFLGNQGLCGKPLKNLCTIPSTLSNPPNESSPEGKSPPAFAAIPKSPQGDFPVNTASGADKAHGSTGLKPATIAAIAIGDLGGLGLLFLVIFYVQYIKKERPEREAAEIDKKHERPPKTKGFRCLSWCVRTKSGDDNETEETSETETEEEGEGKCRKEELRIGQVEQKKQGGILVSVDGETELELEMLLKAPAYILGATGGSIVYKAVLADGMAFAVRRIGDSTSMEKLKEFEAQVRSIAKSRHPNLLPLRCFYWGTDEKLLIHDYASNGSLANIFFSKKISSSPFHLSWETRLRIARGVARGLAYLHEKKCVHGNLKPSNVLLNADMEPMIGDLGIDRLLGNNGESKPGESSARQFGSKRSVLSQGSLPDLSPLGAATSSIVSSHSPLPYQAPESLKNLKPNLKWDVYSFGMVLLELIAGRVFLEVELMQWNAGFVVEEKNRVLRMTDPALRGEVEGKEDALLTCFRLGFVCTSTAPHKRPSMKDAVQVLERVVFSSASFS</sequence>
<feature type="compositionally biased region" description="Acidic residues" evidence="17">
    <location>
        <begin position="462"/>
        <end position="477"/>
    </location>
</feature>
<evidence type="ECO:0000256" key="4">
    <source>
        <dbReference type="ARBA" id="ARBA00022553"/>
    </source>
</evidence>
<dbReference type="InterPro" id="IPR032675">
    <property type="entry name" value="LRR_dom_sf"/>
</dbReference>
<comment type="caution">
    <text evidence="20">The sequence shown here is derived from an EMBL/GenBank/DDBJ whole genome shotgun (WGS) entry which is preliminary data.</text>
</comment>
<dbReference type="GO" id="GO:0005524">
    <property type="term" value="F:ATP binding"/>
    <property type="evidence" value="ECO:0007669"/>
    <property type="project" value="UniProtKB-KW"/>
</dbReference>
<keyword evidence="10" id="KW-0547">Nucleotide-binding</keyword>
<organism evidence="20 21">
    <name type="scientific">Platanthera zijinensis</name>
    <dbReference type="NCBI Taxonomy" id="2320716"/>
    <lineage>
        <taxon>Eukaryota</taxon>
        <taxon>Viridiplantae</taxon>
        <taxon>Streptophyta</taxon>
        <taxon>Embryophyta</taxon>
        <taxon>Tracheophyta</taxon>
        <taxon>Spermatophyta</taxon>
        <taxon>Magnoliopsida</taxon>
        <taxon>Liliopsida</taxon>
        <taxon>Asparagales</taxon>
        <taxon>Orchidaceae</taxon>
        <taxon>Orchidoideae</taxon>
        <taxon>Orchideae</taxon>
        <taxon>Orchidinae</taxon>
        <taxon>Platanthera</taxon>
    </lineage>
</organism>
<dbReference type="InterPro" id="IPR000719">
    <property type="entry name" value="Prot_kinase_dom"/>
</dbReference>
<dbReference type="SUPFAM" id="SSF56112">
    <property type="entry name" value="Protein kinase-like (PK-like)"/>
    <property type="match status" value="1"/>
</dbReference>
<evidence type="ECO:0000256" key="12">
    <source>
        <dbReference type="ARBA" id="ARBA00022840"/>
    </source>
</evidence>
<comment type="catalytic activity">
    <reaction evidence="16">
        <text>L-seryl-[protein] + ATP = O-phospho-L-seryl-[protein] + ADP + H(+)</text>
        <dbReference type="Rhea" id="RHEA:17989"/>
        <dbReference type="Rhea" id="RHEA-COMP:9863"/>
        <dbReference type="Rhea" id="RHEA-COMP:11604"/>
        <dbReference type="ChEBI" id="CHEBI:15378"/>
        <dbReference type="ChEBI" id="CHEBI:29999"/>
        <dbReference type="ChEBI" id="CHEBI:30616"/>
        <dbReference type="ChEBI" id="CHEBI:83421"/>
        <dbReference type="ChEBI" id="CHEBI:456216"/>
        <dbReference type="EC" id="2.7.11.1"/>
    </reaction>
</comment>
<evidence type="ECO:0000256" key="14">
    <source>
        <dbReference type="ARBA" id="ARBA00023136"/>
    </source>
</evidence>
<evidence type="ECO:0000256" key="2">
    <source>
        <dbReference type="ARBA" id="ARBA00012513"/>
    </source>
</evidence>
<keyword evidence="20" id="KW-0675">Receptor</keyword>
<evidence type="ECO:0000256" key="8">
    <source>
        <dbReference type="ARBA" id="ARBA00022729"/>
    </source>
</evidence>
<keyword evidence="5" id="KW-0433">Leucine-rich repeat</keyword>
<dbReference type="Proteomes" id="UP001418222">
    <property type="component" value="Unassembled WGS sequence"/>
</dbReference>
<evidence type="ECO:0000256" key="11">
    <source>
        <dbReference type="ARBA" id="ARBA00022777"/>
    </source>
</evidence>
<evidence type="ECO:0000256" key="5">
    <source>
        <dbReference type="ARBA" id="ARBA00022614"/>
    </source>
</evidence>
<evidence type="ECO:0000259" key="19">
    <source>
        <dbReference type="PROSITE" id="PS50011"/>
    </source>
</evidence>
<keyword evidence="13 18" id="KW-1133">Transmembrane helix</keyword>
<evidence type="ECO:0000256" key="10">
    <source>
        <dbReference type="ARBA" id="ARBA00022741"/>
    </source>
</evidence>
<evidence type="ECO:0000256" key="1">
    <source>
        <dbReference type="ARBA" id="ARBA00004167"/>
    </source>
</evidence>
<evidence type="ECO:0000256" key="17">
    <source>
        <dbReference type="SAM" id="MobiDB-lite"/>
    </source>
</evidence>
<dbReference type="InterPro" id="IPR013210">
    <property type="entry name" value="LRR_N_plant-typ"/>
</dbReference>
<feature type="transmembrane region" description="Helical" evidence="18">
    <location>
        <begin position="399"/>
        <end position="420"/>
    </location>
</feature>
<keyword evidence="14 18" id="KW-0472">Membrane</keyword>
<proteinExistence type="predicted"/>
<keyword evidence="12" id="KW-0067">ATP-binding</keyword>
<comment type="catalytic activity">
    <reaction evidence="15">
        <text>L-threonyl-[protein] + ATP = O-phospho-L-threonyl-[protein] + ADP + H(+)</text>
        <dbReference type="Rhea" id="RHEA:46608"/>
        <dbReference type="Rhea" id="RHEA-COMP:11060"/>
        <dbReference type="Rhea" id="RHEA-COMP:11605"/>
        <dbReference type="ChEBI" id="CHEBI:15378"/>
        <dbReference type="ChEBI" id="CHEBI:30013"/>
        <dbReference type="ChEBI" id="CHEBI:30616"/>
        <dbReference type="ChEBI" id="CHEBI:61977"/>
        <dbReference type="ChEBI" id="CHEBI:456216"/>
        <dbReference type="EC" id="2.7.11.1"/>
    </reaction>
</comment>
<dbReference type="PANTHER" id="PTHR48007:SF47">
    <property type="entry name" value="PROTEIN KINASE DOMAIN-CONTAINING PROTEIN"/>
    <property type="match status" value="1"/>
</dbReference>
<evidence type="ECO:0000256" key="3">
    <source>
        <dbReference type="ARBA" id="ARBA00022527"/>
    </source>
</evidence>
<dbReference type="InterPro" id="IPR046959">
    <property type="entry name" value="PRK1-6/SRF4-like"/>
</dbReference>
<keyword evidence="9" id="KW-0677">Repeat</keyword>
<comment type="subcellular location">
    <subcellularLocation>
        <location evidence="1">Membrane</location>
        <topology evidence="1">Single-pass membrane protein</topology>
    </subcellularLocation>
</comment>
<evidence type="ECO:0000313" key="20">
    <source>
        <dbReference type="EMBL" id="KAK8948604.1"/>
    </source>
</evidence>
<dbReference type="Pfam" id="PF08263">
    <property type="entry name" value="LRRNT_2"/>
    <property type="match status" value="1"/>
</dbReference>
<dbReference type="GO" id="GO:0004674">
    <property type="term" value="F:protein serine/threonine kinase activity"/>
    <property type="evidence" value="ECO:0007669"/>
    <property type="project" value="UniProtKB-KW"/>
</dbReference>
<dbReference type="FunFam" id="1.10.510.10:FF:001023">
    <property type="entry name" value="Os07g0541700 protein"/>
    <property type="match status" value="1"/>
</dbReference>
<feature type="compositionally biased region" description="Polar residues" evidence="17">
    <location>
        <begin position="346"/>
        <end position="359"/>
    </location>
</feature>
<evidence type="ECO:0000256" key="16">
    <source>
        <dbReference type="ARBA" id="ARBA00048679"/>
    </source>
</evidence>
<dbReference type="Gene3D" id="3.30.200.20">
    <property type="entry name" value="Phosphorylase Kinase, domain 1"/>
    <property type="match status" value="1"/>
</dbReference>
<dbReference type="InterPro" id="IPR001611">
    <property type="entry name" value="Leu-rich_rpt"/>
</dbReference>
<keyword evidence="11 20" id="KW-0418">Kinase</keyword>
<gene>
    <name evidence="20" type="ORF">KSP39_PZI005850</name>
</gene>
<reference evidence="20 21" key="1">
    <citation type="journal article" date="2022" name="Nat. Plants">
        <title>Genomes of leafy and leafless Platanthera orchids illuminate the evolution of mycoheterotrophy.</title>
        <authorList>
            <person name="Li M.H."/>
            <person name="Liu K.W."/>
            <person name="Li Z."/>
            <person name="Lu H.C."/>
            <person name="Ye Q.L."/>
            <person name="Zhang D."/>
            <person name="Wang J.Y."/>
            <person name="Li Y.F."/>
            <person name="Zhong Z.M."/>
            <person name="Liu X."/>
            <person name="Yu X."/>
            <person name="Liu D.K."/>
            <person name="Tu X.D."/>
            <person name="Liu B."/>
            <person name="Hao Y."/>
            <person name="Liao X.Y."/>
            <person name="Jiang Y.T."/>
            <person name="Sun W.H."/>
            <person name="Chen J."/>
            <person name="Chen Y.Q."/>
            <person name="Ai Y."/>
            <person name="Zhai J.W."/>
            <person name="Wu S.S."/>
            <person name="Zhou Z."/>
            <person name="Hsiao Y.Y."/>
            <person name="Wu W.L."/>
            <person name="Chen Y.Y."/>
            <person name="Lin Y.F."/>
            <person name="Hsu J.L."/>
            <person name="Li C.Y."/>
            <person name="Wang Z.W."/>
            <person name="Zhao X."/>
            <person name="Zhong W.Y."/>
            <person name="Ma X.K."/>
            <person name="Ma L."/>
            <person name="Huang J."/>
            <person name="Chen G.Z."/>
            <person name="Huang M.Z."/>
            <person name="Huang L."/>
            <person name="Peng D.H."/>
            <person name="Luo Y.B."/>
            <person name="Zou S.Q."/>
            <person name="Chen S.P."/>
            <person name="Lan S."/>
            <person name="Tsai W.C."/>
            <person name="Van de Peer Y."/>
            <person name="Liu Z.J."/>
        </authorList>
    </citation>
    <scope>NUCLEOTIDE SEQUENCE [LARGE SCALE GENOMIC DNA]</scope>
    <source>
        <strain evidence="20">Lor287</strain>
    </source>
</reference>
<evidence type="ECO:0000256" key="6">
    <source>
        <dbReference type="ARBA" id="ARBA00022679"/>
    </source>
</evidence>